<gene>
    <name evidence="1" type="ORF">C5B42_01185</name>
</gene>
<protein>
    <recommendedName>
        <fullName evidence="3">Cell division protein FtsL</fullName>
    </recommendedName>
</protein>
<evidence type="ECO:0008006" key="3">
    <source>
        <dbReference type="Google" id="ProtNLM"/>
    </source>
</evidence>
<organism evidence="1 2">
    <name type="scientific">Candidatus Cerribacteria bacterium 'Amazon FNV 2010 28 9'</name>
    <dbReference type="NCBI Taxonomy" id="2081795"/>
    <lineage>
        <taxon>Bacteria</taxon>
        <taxon>Candidatus Cerribacteria</taxon>
    </lineage>
</organism>
<comment type="caution">
    <text evidence="1">The sequence shown here is derived from an EMBL/GenBank/DDBJ whole genome shotgun (WGS) entry which is preliminary data.</text>
</comment>
<accession>A0A317JR45</accession>
<name>A0A317JR45_9BACT</name>
<proteinExistence type="predicted"/>
<sequence length="97" mass="10422">MNRRNILIIAAIFSFVMLIGSALSNVVMAAHISDVGAQTKVLEQKANALAQKNEEMLTEIATKQSLTAIQMQAQAQGFVPRTQALVISDIPKLASAQ</sequence>
<dbReference type="EMBL" id="PSRQ01000017">
    <property type="protein sequence ID" value="PWU23955.1"/>
    <property type="molecule type" value="Genomic_DNA"/>
</dbReference>
<reference evidence="1 2" key="1">
    <citation type="submission" date="2018-02" db="EMBL/GenBank/DDBJ databases">
        <title>Genomic Reconstructions from Amazon Rainforest and Pasture Soil Reveal Novel Insights into the Physiology of Candidate Phyla in Tropical Sites.</title>
        <authorList>
            <person name="Kroeger M.E."/>
            <person name="Delmont T."/>
            <person name="Eren A.M."/>
            <person name="Guo J."/>
            <person name="Meyer K.M."/>
            <person name="Khan K."/>
            <person name="Rodrigues J.L.M."/>
            <person name="Bohannan B.J.M."/>
            <person name="Tringe S."/>
            <person name="Borges C.D."/>
            <person name="Tiedje J."/>
            <person name="Tsai S.M."/>
            <person name="Nusslein K."/>
        </authorList>
    </citation>
    <scope>NUCLEOTIDE SEQUENCE [LARGE SCALE GENOMIC DNA]</scope>
    <source>
        <strain evidence="1">Amazon FNV 2010 28 9</strain>
    </source>
</reference>
<dbReference type="Proteomes" id="UP000246104">
    <property type="component" value="Unassembled WGS sequence"/>
</dbReference>
<dbReference type="AlphaFoldDB" id="A0A317JR45"/>
<evidence type="ECO:0000313" key="2">
    <source>
        <dbReference type="Proteomes" id="UP000246104"/>
    </source>
</evidence>
<evidence type="ECO:0000313" key="1">
    <source>
        <dbReference type="EMBL" id="PWU23955.1"/>
    </source>
</evidence>